<feature type="chain" id="PRO_5047348442" evidence="3">
    <location>
        <begin position="22"/>
        <end position="132"/>
    </location>
</feature>
<evidence type="ECO:0000256" key="3">
    <source>
        <dbReference type="SAM" id="SignalP"/>
    </source>
</evidence>
<keyword evidence="1 3" id="KW-0732">Signal</keyword>
<dbReference type="EMBL" id="CP041614">
    <property type="protein sequence ID" value="QDO84400.1"/>
    <property type="molecule type" value="Genomic_DNA"/>
</dbReference>
<evidence type="ECO:0000313" key="6">
    <source>
        <dbReference type="Proteomes" id="UP000315947"/>
    </source>
</evidence>
<proteinExistence type="predicted"/>
<protein>
    <submittedName>
        <fullName evidence="5">Copper resistance protein CopC</fullName>
    </submittedName>
</protein>
<evidence type="ECO:0000313" key="5">
    <source>
        <dbReference type="EMBL" id="QDO84400.1"/>
    </source>
</evidence>
<reference evidence="5 6" key="1">
    <citation type="submission" date="2019-07" db="EMBL/GenBank/DDBJ databases">
        <title>Shewanella sp. YLB-06 whole genomic sequence.</title>
        <authorList>
            <person name="Yu L."/>
        </authorList>
    </citation>
    <scope>NUCLEOTIDE SEQUENCE [LARGE SCALE GENOMIC DNA]</scope>
    <source>
        <strain evidence="5 6">YLB-06</strain>
    </source>
</reference>
<dbReference type="SUPFAM" id="SSF81296">
    <property type="entry name" value="E set domains"/>
    <property type="match status" value="1"/>
</dbReference>
<organism evidence="5 6">
    <name type="scientific">Shewanella psychropiezotolerans</name>
    <dbReference type="NCBI Taxonomy" id="2593655"/>
    <lineage>
        <taxon>Bacteria</taxon>
        <taxon>Pseudomonadati</taxon>
        <taxon>Pseudomonadota</taxon>
        <taxon>Gammaproteobacteria</taxon>
        <taxon>Alteromonadales</taxon>
        <taxon>Shewanellaceae</taxon>
        <taxon>Shewanella</taxon>
    </lineage>
</organism>
<keyword evidence="2" id="KW-0186">Copper</keyword>
<feature type="domain" description="CopC" evidence="4">
    <location>
        <begin position="22"/>
        <end position="114"/>
    </location>
</feature>
<dbReference type="Pfam" id="PF04234">
    <property type="entry name" value="CopC"/>
    <property type="match status" value="1"/>
</dbReference>
<dbReference type="Gene3D" id="2.60.40.1220">
    <property type="match status" value="1"/>
</dbReference>
<dbReference type="InterPro" id="IPR007348">
    <property type="entry name" value="CopC_dom"/>
</dbReference>
<keyword evidence="6" id="KW-1185">Reference proteome</keyword>
<dbReference type="InterPro" id="IPR014755">
    <property type="entry name" value="Cu-Rt/internalin_Ig-like"/>
</dbReference>
<accession>A0ABX5WZ65</accession>
<evidence type="ECO:0000259" key="4">
    <source>
        <dbReference type="Pfam" id="PF04234"/>
    </source>
</evidence>
<gene>
    <name evidence="5" type="ORF">FM037_15745</name>
</gene>
<dbReference type="InterPro" id="IPR014756">
    <property type="entry name" value="Ig_E-set"/>
</dbReference>
<sequence length="132" mass="14383">MKLIKTIAISATMIFSSAAFAHSGLIESSPAKNEMLQGSPQALALTFSSPVRLVKLTLKDGAGDDIKFGFKPNMQSSKKFSLDLPQLSPSSYSVNWMIMGEDAHKMKGKFGFMVHEVMAKATEHDHASHSHD</sequence>
<dbReference type="Proteomes" id="UP000315947">
    <property type="component" value="Chromosome"/>
</dbReference>
<feature type="signal peptide" evidence="3">
    <location>
        <begin position="1"/>
        <end position="21"/>
    </location>
</feature>
<evidence type="ECO:0000256" key="1">
    <source>
        <dbReference type="ARBA" id="ARBA00022729"/>
    </source>
</evidence>
<evidence type="ECO:0000256" key="2">
    <source>
        <dbReference type="ARBA" id="ARBA00023008"/>
    </source>
</evidence>
<name>A0ABX5WZ65_9GAMM</name>
<dbReference type="RefSeq" id="WP_144046759.1">
    <property type="nucleotide sequence ID" value="NZ_CP041614.1"/>
</dbReference>